<dbReference type="EMBL" id="QGMF01000681">
    <property type="protein sequence ID" value="TVY14466.1"/>
    <property type="molecule type" value="Genomic_DNA"/>
</dbReference>
<dbReference type="OrthoDB" id="5376140at2759"/>
<name>A0A8T9B544_9HELO</name>
<proteinExistence type="predicted"/>
<feature type="region of interest" description="Disordered" evidence="2">
    <location>
        <begin position="694"/>
        <end position="713"/>
    </location>
</feature>
<dbReference type="AlphaFoldDB" id="A0A8T9B544"/>
<feature type="coiled-coil region" evidence="1">
    <location>
        <begin position="819"/>
        <end position="874"/>
    </location>
</feature>
<gene>
    <name evidence="3" type="ORF">LARI1_G009431</name>
</gene>
<keyword evidence="4" id="KW-1185">Reference proteome</keyword>
<feature type="region of interest" description="Disordered" evidence="2">
    <location>
        <begin position="901"/>
        <end position="923"/>
    </location>
</feature>
<protein>
    <submittedName>
        <fullName evidence="3">Uncharacterized protein</fullName>
    </submittedName>
</protein>
<comment type="caution">
    <text evidence="3">The sequence shown here is derived from an EMBL/GenBank/DDBJ whole genome shotgun (WGS) entry which is preliminary data.</text>
</comment>
<evidence type="ECO:0000313" key="4">
    <source>
        <dbReference type="Proteomes" id="UP000469559"/>
    </source>
</evidence>
<evidence type="ECO:0000256" key="1">
    <source>
        <dbReference type="SAM" id="Coils"/>
    </source>
</evidence>
<accession>A0A8T9B544</accession>
<evidence type="ECO:0000256" key="2">
    <source>
        <dbReference type="SAM" id="MobiDB-lite"/>
    </source>
</evidence>
<organism evidence="3 4">
    <name type="scientific">Lachnellula arida</name>
    <dbReference type="NCBI Taxonomy" id="1316785"/>
    <lineage>
        <taxon>Eukaryota</taxon>
        <taxon>Fungi</taxon>
        <taxon>Dikarya</taxon>
        <taxon>Ascomycota</taxon>
        <taxon>Pezizomycotina</taxon>
        <taxon>Leotiomycetes</taxon>
        <taxon>Helotiales</taxon>
        <taxon>Lachnaceae</taxon>
        <taxon>Lachnellula</taxon>
    </lineage>
</organism>
<sequence>MALYNIDSENDSYSFDDFVEYEDRESLRRSRQSLGISVAYVPTWTPQDGFREFFQNWKDAIIETSKLERRKFKLVIKDLNGEYTAEARYPDSGELLGYIRFVEDKGTLELTNFGAQLSRKSLDLGATSKRDKTHLAGTHGEGFKVAALVMARHGYQVRFEASSYYWSFRFGGPDDKHLYCHLTPISEKKLKKQMKANRAETSQGFPRELKANNWEDVTIRIGRLYGPQWGERIEKQQFLSWVKVAIDLDQPTRIFETLHGTLIQDELFGNKVYLKGLLLETTSSAKMFKFGYDLMEGAVNRDRQRLSDPGEEAKILAKIWEIPIREQAIGAINDYVDMLLDKAQWGDVNRAENEISASTANMIWQYLLRRDSGKDYFYHGQDAADQDAQLIRKSLKKTPIQLPRCIWNPLRRFNLVRTAQEERCHLLYNAPLSIEADTLYSAGVKRALMATLSVDTRTQNLEIVFKSGSSAELDLLLEDSKLQVHEKWLDFRASHKDAPCGLSRLALSEDLVIHTFSCDHVINELYDLVLVEINKERDIESGVLEEKDNSLRLRVSESLRQMPRMIDIVHGDNDGEILVSWTDPESSLLSKLHHLNVKCRVTLHRESICSQKRFDLVGPKDFSEGEILLSGSGPNVNSDCGCPERVVLQKDSRAIFENLEDDDYFPMIARTHSQAFYGLPPKALQPTHLQMIHPKSSTGISSSSSATSAPHKSDNHACCINDNGDVESVTSFGDTILEDDFMDMDSTTWHQSIQSSLTGTELLELRSNERICSAQRQNTLSPDIGALPENLNCAEEQLQMSRSKDETRHRRIDWFTEVLMEKDKLIRDAKVTIEQLEIQDQDANGSIEDLRIKIQQLRDENSRLITDRDQAQDDLSTALSLAHNAVLRYKHAATSSKREWAQLEYASSSPERSTKNPRLADVS</sequence>
<evidence type="ECO:0000313" key="3">
    <source>
        <dbReference type="EMBL" id="TVY14466.1"/>
    </source>
</evidence>
<reference evidence="3 4" key="1">
    <citation type="submission" date="2018-05" db="EMBL/GenBank/DDBJ databases">
        <title>Whole genome sequencing for identification of molecular markers to develop diagnostic detection tools for the regulated plant pathogen Lachnellula willkommii.</title>
        <authorList>
            <person name="Giroux E."/>
            <person name="Bilodeau G."/>
        </authorList>
    </citation>
    <scope>NUCLEOTIDE SEQUENCE [LARGE SCALE GENOMIC DNA]</scope>
    <source>
        <strain evidence="3 4">CBS 203.66</strain>
    </source>
</reference>
<feature type="compositionally biased region" description="Low complexity" evidence="2">
    <location>
        <begin position="694"/>
        <end position="710"/>
    </location>
</feature>
<keyword evidence="1" id="KW-0175">Coiled coil</keyword>
<dbReference type="Proteomes" id="UP000469559">
    <property type="component" value="Unassembled WGS sequence"/>
</dbReference>